<proteinExistence type="predicted"/>
<gene>
    <name evidence="2" type="ORF">ERS137941_04018</name>
</gene>
<evidence type="ECO:0000313" key="2">
    <source>
        <dbReference type="EMBL" id="CFQ75868.1"/>
    </source>
</evidence>
<dbReference type="Proteomes" id="UP000048841">
    <property type="component" value="Unassembled WGS sequence"/>
</dbReference>
<sequence>MTPAHQLGEAHPPTLRGWPVKNGGNIRHQVVNFQFRVEFYSACFGDKKPITLPASATKSGSSKRPHSVVVSEG</sequence>
<dbReference type="AlphaFoldDB" id="A0A0T7PA00"/>
<feature type="region of interest" description="Disordered" evidence="1">
    <location>
        <begin position="1"/>
        <end position="21"/>
    </location>
</feature>
<name>A0A0T7PA00_YEREN</name>
<reference evidence="2 3" key="1">
    <citation type="submission" date="2015-03" db="EMBL/GenBank/DDBJ databases">
        <authorList>
            <person name="Murphy D."/>
        </authorList>
    </citation>
    <scope>NUCLEOTIDE SEQUENCE [LARGE SCALE GENOMIC DNA]</scope>
    <source>
        <strain evidence="2 3">IP26249</strain>
    </source>
</reference>
<accession>A0A0T7PA00</accession>
<evidence type="ECO:0000256" key="1">
    <source>
        <dbReference type="SAM" id="MobiDB-lite"/>
    </source>
</evidence>
<organism evidence="2 3">
    <name type="scientific">Yersinia enterocolitica</name>
    <dbReference type="NCBI Taxonomy" id="630"/>
    <lineage>
        <taxon>Bacteria</taxon>
        <taxon>Pseudomonadati</taxon>
        <taxon>Pseudomonadota</taxon>
        <taxon>Gammaproteobacteria</taxon>
        <taxon>Enterobacterales</taxon>
        <taxon>Yersiniaceae</taxon>
        <taxon>Yersinia</taxon>
    </lineage>
</organism>
<dbReference type="EMBL" id="CGBR01000051">
    <property type="protein sequence ID" value="CFQ75868.1"/>
    <property type="molecule type" value="Genomic_DNA"/>
</dbReference>
<protein>
    <submittedName>
        <fullName evidence="2">Uncharacterized protein</fullName>
    </submittedName>
</protein>
<feature type="region of interest" description="Disordered" evidence="1">
    <location>
        <begin position="51"/>
        <end position="73"/>
    </location>
</feature>
<evidence type="ECO:0000313" key="3">
    <source>
        <dbReference type="Proteomes" id="UP000048841"/>
    </source>
</evidence>